<evidence type="ECO:0000256" key="7">
    <source>
        <dbReference type="PROSITE-ProRule" id="PRU00706"/>
    </source>
</evidence>
<feature type="domain" description="ABC transporter" evidence="11">
    <location>
        <begin position="86"/>
        <end position="296"/>
    </location>
</feature>
<dbReference type="PANTHER" id="PTHR46161:SF3">
    <property type="entry name" value="NUCLEOSIDE DIPHOSPHATE KINASE DDB_G0292928-RELATED"/>
    <property type="match status" value="1"/>
</dbReference>
<evidence type="ECO:0000256" key="2">
    <source>
        <dbReference type="ARBA" id="ARBA00017632"/>
    </source>
</evidence>
<dbReference type="GO" id="GO:0006183">
    <property type="term" value="P:GTP biosynthetic process"/>
    <property type="evidence" value="ECO:0007669"/>
    <property type="project" value="InterPro"/>
</dbReference>
<evidence type="ECO:0000256" key="3">
    <source>
        <dbReference type="ARBA" id="ARBA00022679"/>
    </source>
</evidence>
<evidence type="ECO:0000313" key="12">
    <source>
        <dbReference type="EMBL" id="CAG8514795.1"/>
    </source>
</evidence>
<feature type="binding site" evidence="7">
    <location>
        <position position="537"/>
    </location>
    <ligand>
        <name>ATP</name>
        <dbReference type="ChEBI" id="CHEBI:30616"/>
    </ligand>
</feature>
<dbReference type="NCBIfam" id="NF001908">
    <property type="entry name" value="PRK00668.1"/>
    <property type="match status" value="1"/>
</dbReference>
<reference evidence="12" key="1">
    <citation type="submission" date="2021-06" db="EMBL/GenBank/DDBJ databases">
        <authorList>
            <person name="Kallberg Y."/>
            <person name="Tangrot J."/>
            <person name="Rosling A."/>
        </authorList>
    </citation>
    <scope>NUCLEOTIDE SEQUENCE</scope>
    <source>
        <strain evidence="12">FL966</strain>
    </source>
</reference>
<organism evidence="12 13">
    <name type="scientific">Cetraspora pellucida</name>
    <dbReference type="NCBI Taxonomy" id="1433469"/>
    <lineage>
        <taxon>Eukaryota</taxon>
        <taxon>Fungi</taxon>
        <taxon>Fungi incertae sedis</taxon>
        <taxon>Mucoromycota</taxon>
        <taxon>Glomeromycotina</taxon>
        <taxon>Glomeromycetes</taxon>
        <taxon>Diversisporales</taxon>
        <taxon>Gigasporaceae</taxon>
        <taxon>Cetraspora</taxon>
    </lineage>
</organism>
<dbReference type="GO" id="GO:0016887">
    <property type="term" value="F:ATP hydrolysis activity"/>
    <property type="evidence" value="ECO:0007669"/>
    <property type="project" value="InterPro"/>
</dbReference>
<feature type="binding site" evidence="7">
    <location>
        <position position="527"/>
    </location>
    <ligand>
        <name>ATP</name>
        <dbReference type="ChEBI" id="CHEBI:30616"/>
    </ligand>
</feature>
<evidence type="ECO:0000259" key="11">
    <source>
        <dbReference type="PROSITE" id="PS50893"/>
    </source>
</evidence>
<keyword evidence="10" id="KW-1133">Transmembrane helix</keyword>
<evidence type="ECO:0000256" key="1">
    <source>
        <dbReference type="ARBA" id="ARBA00008142"/>
    </source>
</evidence>
<feature type="active site" description="Pros-phosphohistidine intermediate" evidence="7">
    <location>
        <position position="540"/>
    </location>
</feature>
<dbReference type="InterPro" id="IPR036850">
    <property type="entry name" value="NDK-like_dom_sf"/>
</dbReference>
<evidence type="ECO:0000313" key="13">
    <source>
        <dbReference type="Proteomes" id="UP000789759"/>
    </source>
</evidence>
<evidence type="ECO:0000256" key="9">
    <source>
        <dbReference type="SAM" id="MobiDB-lite"/>
    </source>
</evidence>
<dbReference type="Gene3D" id="3.30.70.141">
    <property type="entry name" value="Nucleoside diphosphate kinase-like domain"/>
    <property type="match status" value="1"/>
</dbReference>
<feature type="binding site" evidence="7">
    <location>
        <position position="516"/>
    </location>
    <ligand>
        <name>ATP</name>
        <dbReference type="ChEBI" id="CHEBI:30616"/>
    </ligand>
</feature>
<dbReference type="InterPro" id="IPR001564">
    <property type="entry name" value="Nucleoside_diP_kinase"/>
</dbReference>
<dbReference type="SUPFAM" id="SSF52540">
    <property type="entry name" value="P-loop containing nucleoside triphosphate hydrolases"/>
    <property type="match status" value="1"/>
</dbReference>
<dbReference type="SUPFAM" id="SSF54919">
    <property type="entry name" value="Nucleoside diphosphate kinase, NDK"/>
    <property type="match status" value="1"/>
</dbReference>
<feature type="transmembrane region" description="Helical" evidence="10">
    <location>
        <begin position="28"/>
        <end position="48"/>
    </location>
</feature>
<keyword evidence="13" id="KW-1185">Reference proteome</keyword>
<evidence type="ECO:0000256" key="6">
    <source>
        <dbReference type="ARBA" id="ARBA00022840"/>
    </source>
</evidence>
<sequence length="657" mass="75318">MRDQTNTTEKTRVSLFYLLKKFPLLSSIHYGFALFSAYGSTQLIFGYLGDALKKGGVKTLKNNASSFLLRLLVYGVTVYLHVAIGIWLEELYTSHLRKKLTRLFLSADFNQAQKEGFILSRFDSDTTTIGTLAQENEGKMGNTLMFGGLGDFGCSGNNIVYPETYQENLHREKLEETAQKLGIREFIDHLPYRQNLSAGQKQLVSLMRALVRDYEIYLFDEFLSNVNPNLKKNIQKILFSELKNKTVIVISHEKERWDCEEEIYEFTSQKLVKLRIEGDQNNIFLEIFLPEIDLMIGENKEKIEEIVHEVKSLLDNRKIKLRINLREPGEKTNVGHASSPQHGEKNNFGAKKRAFSTSRALPKPKKEVEEISLLALLIATLNSVGKRLSPVGGKLVLKWLFTKENFDEKSNGQLLLKRFNFNIMVVERTLAIIKPDITQKNLIGEIISIWEKRGLRLVEMKMTRLSQHQATLFYAEHREKVFFYELVDFMCSAPVVIVCLEGENAIQLNREIMGATNPALAQKDTIRKIFGTSVTANAVHGSDKNPFWLEGKTLSELLKKLEHEIGQLNGGIFPEKNQIKLFSAWLKEMRENSEPTLLTSGLPTREEKNYENSLQTPNRPKPKANNKRDNNQKKKKNDIELTYFGNDQYSSDEEIET</sequence>
<dbReference type="PRINTS" id="PR01243">
    <property type="entry name" value="NUCDPKINASE"/>
</dbReference>
<dbReference type="AlphaFoldDB" id="A0A9N9A2P2"/>
<dbReference type="SMART" id="SM00562">
    <property type="entry name" value="NDK"/>
    <property type="match status" value="1"/>
</dbReference>
<feature type="binding site" evidence="7">
    <location>
        <position position="434"/>
    </location>
    <ligand>
        <name>ATP</name>
        <dbReference type="ChEBI" id="CHEBI:30616"/>
    </ligand>
</feature>
<feature type="binding site" evidence="7">
    <location>
        <position position="482"/>
    </location>
    <ligand>
        <name>ATP</name>
        <dbReference type="ChEBI" id="CHEBI:30616"/>
    </ligand>
</feature>
<dbReference type="Proteomes" id="UP000789759">
    <property type="component" value="Unassembled WGS sequence"/>
</dbReference>
<evidence type="ECO:0000256" key="8">
    <source>
        <dbReference type="RuleBase" id="RU004011"/>
    </source>
</evidence>
<dbReference type="PROSITE" id="PS51374">
    <property type="entry name" value="NDPK_LIKE"/>
    <property type="match status" value="1"/>
</dbReference>
<evidence type="ECO:0000256" key="4">
    <source>
        <dbReference type="ARBA" id="ARBA00022741"/>
    </source>
</evidence>
<name>A0A9N9A2P2_9GLOM</name>
<keyword evidence="6" id="KW-0067">ATP-binding</keyword>
<proteinExistence type="inferred from homology"/>
<comment type="similarity">
    <text evidence="1 7 8">Belongs to the NDK family.</text>
</comment>
<dbReference type="Pfam" id="PF00334">
    <property type="entry name" value="NDK"/>
    <property type="match status" value="1"/>
</dbReference>
<dbReference type="InterPro" id="IPR027417">
    <property type="entry name" value="P-loop_NTPase"/>
</dbReference>
<protein>
    <recommendedName>
        <fullName evidence="2">Nucleoside diphosphate kinase</fullName>
    </recommendedName>
</protein>
<feature type="non-terminal residue" evidence="12">
    <location>
        <position position="1"/>
    </location>
</feature>
<dbReference type="OrthoDB" id="2162449at2759"/>
<dbReference type="InterPro" id="IPR003439">
    <property type="entry name" value="ABC_transporter-like_ATP-bd"/>
</dbReference>
<gene>
    <name evidence="12" type="ORF">CPELLU_LOCUS3094</name>
</gene>
<dbReference type="CDD" id="cd04413">
    <property type="entry name" value="NDPk_I"/>
    <property type="match status" value="1"/>
</dbReference>
<comment type="caution">
    <text evidence="12">The sequence shown here is derived from an EMBL/GenBank/DDBJ whole genome shotgun (WGS) entry which is preliminary data.</text>
</comment>
<feature type="transmembrane region" description="Helical" evidence="10">
    <location>
        <begin position="68"/>
        <end position="88"/>
    </location>
</feature>
<keyword evidence="4" id="KW-0547">Nucleotide-binding</keyword>
<feature type="region of interest" description="Disordered" evidence="9">
    <location>
        <begin position="594"/>
        <end position="657"/>
    </location>
</feature>
<dbReference type="PROSITE" id="PS50893">
    <property type="entry name" value="ABC_TRANSPORTER_2"/>
    <property type="match status" value="1"/>
</dbReference>
<keyword evidence="3" id="KW-0808">Transferase</keyword>
<dbReference type="GO" id="GO:0004550">
    <property type="term" value="F:nucleoside diphosphate kinase activity"/>
    <property type="evidence" value="ECO:0007669"/>
    <property type="project" value="InterPro"/>
</dbReference>
<evidence type="ECO:0000256" key="5">
    <source>
        <dbReference type="ARBA" id="ARBA00022777"/>
    </source>
</evidence>
<dbReference type="Gene3D" id="3.40.50.300">
    <property type="entry name" value="P-loop containing nucleotide triphosphate hydrolases"/>
    <property type="match status" value="1"/>
</dbReference>
<dbReference type="Pfam" id="PF00005">
    <property type="entry name" value="ABC_tran"/>
    <property type="match status" value="1"/>
</dbReference>
<keyword evidence="10" id="KW-0472">Membrane</keyword>
<dbReference type="PANTHER" id="PTHR46161">
    <property type="entry name" value="NUCLEOSIDE DIPHOSPHATE KINASE"/>
    <property type="match status" value="1"/>
</dbReference>
<keyword evidence="10" id="KW-0812">Transmembrane</keyword>
<dbReference type="GO" id="GO:0005524">
    <property type="term" value="F:ATP binding"/>
    <property type="evidence" value="ECO:0007669"/>
    <property type="project" value="UniProtKB-KW"/>
</dbReference>
<dbReference type="GO" id="GO:0006228">
    <property type="term" value="P:UTP biosynthetic process"/>
    <property type="evidence" value="ECO:0007669"/>
    <property type="project" value="InterPro"/>
</dbReference>
<dbReference type="GO" id="GO:0006241">
    <property type="term" value="P:CTP biosynthetic process"/>
    <property type="evidence" value="ECO:0007669"/>
    <property type="project" value="InterPro"/>
</dbReference>
<evidence type="ECO:0000256" key="10">
    <source>
        <dbReference type="SAM" id="Phobius"/>
    </source>
</evidence>
<accession>A0A9N9A2P2</accession>
<dbReference type="EMBL" id="CAJVQA010001451">
    <property type="protein sequence ID" value="CAG8514795.1"/>
    <property type="molecule type" value="Genomic_DNA"/>
</dbReference>
<dbReference type="InterPro" id="IPR034907">
    <property type="entry name" value="NDK-like_dom"/>
</dbReference>
<keyword evidence="5" id="KW-0418">Kinase</keyword>
<feature type="binding site" evidence="7">
    <location>
        <position position="510"/>
    </location>
    <ligand>
        <name>ATP</name>
        <dbReference type="ChEBI" id="CHEBI:30616"/>
    </ligand>
</feature>